<dbReference type="EMBL" id="RKHO01000001">
    <property type="protein sequence ID" value="ROR92711.1"/>
    <property type="molecule type" value="Genomic_DNA"/>
</dbReference>
<organism evidence="3 4">
    <name type="scientific">Nocardioides aurantiacus</name>
    <dbReference type="NCBI Taxonomy" id="86796"/>
    <lineage>
        <taxon>Bacteria</taxon>
        <taxon>Bacillati</taxon>
        <taxon>Actinomycetota</taxon>
        <taxon>Actinomycetes</taxon>
        <taxon>Propionibacteriales</taxon>
        <taxon>Nocardioidaceae</taxon>
        <taxon>Nocardioides</taxon>
    </lineage>
</organism>
<proteinExistence type="inferred from homology"/>
<feature type="domain" description="UspA" evidence="2">
    <location>
        <begin position="154"/>
        <end position="292"/>
    </location>
</feature>
<evidence type="ECO:0000313" key="4">
    <source>
        <dbReference type="Proteomes" id="UP000281738"/>
    </source>
</evidence>
<dbReference type="Pfam" id="PF00582">
    <property type="entry name" value="Usp"/>
    <property type="match status" value="2"/>
</dbReference>
<comment type="caution">
    <text evidence="3">The sequence shown here is derived from an EMBL/GenBank/DDBJ whole genome shotgun (WGS) entry which is preliminary data.</text>
</comment>
<dbReference type="InterPro" id="IPR006016">
    <property type="entry name" value="UspA"/>
</dbReference>
<dbReference type="AlphaFoldDB" id="A0A3N2CYV2"/>
<reference evidence="3 4" key="1">
    <citation type="submission" date="2018-11" db="EMBL/GenBank/DDBJ databases">
        <title>Sequencing the genomes of 1000 actinobacteria strains.</title>
        <authorList>
            <person name="Klenk H.-P."/>
        </authorList>
    </citation>
    <scope>NUCLEOTIDE SEQUENCE [LARGE SCALE GENOMIC DNA]</scope>
    <source>
        <strain evidence="3 4">DSM 12652</strain>
    </source>
</reference>
<dbReference type="PRINTS" id="PR01438">
    <property type="entry name" value="UNVRSLSTRESS"/>
</dbReference>
<dbReference type="CDD" id="cd00293">
    <property type="entry name" value="USP-like"/>
    <property type="match status" value="2"/>
</dbReference>
<dbReference type="RefSeq" id="WP_123392372.1">
    <property type="nucleotide sequence ID" value="NZ_RKHO01000001.1"/>
</dbReference>
<evidence type="ECO:0000256" key="1">
    <source>
        <dbReference type="ARBA" id="ARBA00008791"/>
    </source>
</evidence>
<dbReference type="InterPro" id="IPR014729">
    <property type="entry name" value="Rossmann-like_a/b/a_fold"/>
</dbReference>
<dbReference type="Gene3D" id="3.40.50.620">
    <property type="entry name" value="HUPs"/>
    <property type="match status" value="2"/>
</dbReference>
<sequence length="295" mass="30881">MTIVVGHPPHKDDRSALQLAATLARSAGQDLRVVTVVPPAWPTPVAGGPDREFARWSREQGEAATAQAQQALAELCADLRSEVVTVAASSVAATLIEQAEQHDGAMVVVGSASHGAWGSVVVGSTADRLLHSSPVPVAVATRGHRAEAATRVRRATCAFRGDAASRAVLVRTARICREVGASLRVATFGVRGRTMYPPEVLGEQQVMEAYVARTSADQERAVAELGDLAPADVRTAVATGATWTEALEQLDWDRGDVLVVGSSAAGLVSRLFLGSDATRIVRHSPVPVIVVPRGA</sequence>
<dbReference type="Proteomes" id="UP000281738">
    <property type="component" value="Unassembled WGS sequence"/>
</dbReference>
<dbReference type="PANTHER" id="PTHR43010:SF1">
    <property type="entry name" value="USPA DOMAIN-CONTAINING PROTEIN"/>
    <property type="match status" value="1"/>
</dbReference>
<dbReference type="SUPFAM" id="SSF52402">
    <property type="entry name" value="Adenine nucleotide alpha hydrolases-like"/>
    <property type="match status" value="2"/>
</dbReference>
<dbReference type="OrthoDB" id="5242641at2"/>
<feature type="domain" description="UspA" evidence="2">
    <location>
        <begin position="2"/>
        <end position="139"/>
    </location>
</feature>
<evidence type="ECO:0000259" key="2">
    <source>
        <dbReference type="Pfam" id="PF00582"/>
    </source>
</evidence>
<dbReference type="InterPro" id="IPR051688">
    <property type="entry name" value="USP_A"/>
</dbReference>
<dbReference type="InterPro" id="IPR006015">
    <property type="entry name" value="Universal_stress_UspA"/>
</dbReference>
<name>A0A3N2CYV2_9ACTN</name>
<protein>
    <submittedName>
        <fullName evidence="3">Nucleotide-binding universal stress UspA family protein</fullName>
    </submittedName>
</protein>
<gene>
    <name evidence="3" type="ORF">EDD33_3609</name>
</gene>
<keyword evidence="4" id="KW-1185">Reference proteome</keyword>
<evidence type="ECO:0000313" key="3">
    <source>
        <dbReference type="EMBL" id="ROR92711.1"/>
    </source>
</evidence>
<accession>A0A3N2CYV2</accession>
<comment type="similarity">
    <text evidence="1">Belongs to the universal stress protein A family.</text>
</comment>
<dbReference type="PANTHER" id="PTHR43010">
    <property type="entry name" value="UNIVERSAL STRESS PROTEIN SLR1230"/>
    <property type="match status" value="1"/>
</dbReference>